<reference evidence="1 2" key="1">
    <citation type="submission" date="2017-04" db="EMBL/GenBank/DDBJ databases">
        <authorList>
            <person name="Afonso C.L."/>
            <person name="Miller P.J."/>
            <person name="Scott M.A."/>
            <person name="Spackman E."/>
            <person name="Goraichik I."/>
            <person name="Dimitrov K.M."/>
            <person name="Suarez D.L."/>
            <person name="Swayne D.E."/>
        </authorList>
    </citation>
    <scope>NUCLEOTIDE SEQUENCE [LARGE SCALE GENOMIC DNA]</scope>
    <source>
        <strain evidence="1 2">11</strain>
    </source>
</reference>
<protein>
    <submittedName>
        <fullName evidence="1">Type I phosphodiesterase / nucleotide pyrophosphatase</fullName>
    </submittedName>
</protein>
<evidence type="ECO:0000313" key="1">
    <source>
        <dbReference type="EMBL" id="SMG50443.1"/>
    </source>
</evidence>
<proteinExistence type="predicted"/>
<dbReference type="PANTHER" id="PTHR10151:SF120">
    <property type="entry name" value="BIS(5'-ADENOSYL)-TRIPHOSPHATASE"/>
    <property type="match status" value="1"/>
</dbReference>
<dbReference type="SUPFAM" id="SSF53649">
    <property type="entry name" value="Alkaline phosphatase-like"/>
    <property type="match status" value="1"/>
</dbReference>
<keyword evidence="2" id="KW-1185">Reference proteome</keyword>
<dbReference type="GO" id="GO:0016787">
    <property type="term" value="F:hydrolase activity"/>
    <property type="evidence" value="ECO:0007669"/>
    <property type="project" value="UniProtKB-ARBA"/>
</dbReference>
<dbReference type="PANTHER" id="PTHR10151">
    <property type="entry name" value="ECTONUCLEOTIDE PYROPHOSPHATASE/PHOSPHODIESTERASE"/>
    <property type="match status" value="1"/>
</dbReference>
<dbReference type="Pfam" id="PF01663">
    <property type="entry name" value="Phosphodiest"/>
    <property type="match status" value="1"/>
</dbReference>
<dbReference type="RefSeq" id="WP_085495551.1">
    <property type="nucleotide sequence ID" value="NZ_FXAZ01000004.1"/>
</dbReference>
<dbReference type="InterPro" id="IPR002591">
    <property type="entry name" value="Phosphodiest/P_Trfase"/>
</dbReference>
<organism evidence="1 2">
    <name type="scientific">Paenibacillus aquistagni</name>
    <dbReference type="NCBI Taxonomy" id="1852522"/>
    <lineage>
        <taxon>Bacteria</taxon>
        <taxon>Bacillati</taxon>
        <taxon>Bacillota</taxon>
        <taxon>Bacilli</taxon>
        <taxon>Bacillales</taxon>
        <taxon>Paenibacillaceae</taxon>
        <taxon>Paenibacillus</taxon>
    </lineage>
</organism>
<dbReference type="Gene3D" id="3.40.720.10">
    <property type="entry name" value="Alkaline Phosphatase, subunit A"/>
    <property type="match status" value="1"/>
</dbReference>
<accession>A0A1X7LAK9</accession>
<dbReference type="AlphaFoldDB" id="A0A1X7LAK9"/>
<dbReference type="Proteomes" id="UP000193834">
    <property type="component" value="Unassembled WGS sequence"/>
</dbReference>
<evidence type="ECO:0000313" key="2">
    <source>
        <dbReference type="Proteomes" id="UP000193834"/>
    </source>
</evidence>
<dbReference type="EMBL" id="FXAZ01000004">
    <property type="protein sequence ID" value="SMG50443.1"/>
    <property type="molecule type" value="Genomic_DNA"/>
</dbReference>
<sequence length="559" mass="61604">MNSYHSRTLRHKLDRSAAIMRTLMPLLIKGSLLTICMSLVVSCGQANTVKHQDLLRIKAEQTSPSAPNAAKKIILIVADSLLSEAIDRGLSKHQLPTIQALIERGRYERNVISSFPTMSVTIDSSLITGTYPDRHKVPGLIWYSDQAKRLINYGTGPSESLHQGAKRVIEDGMLHLNEEHLSKQVSTIYEDLHRKGKSSGSINGLLYRGPVQHRLAFPAWLEKPLNLPETATIKGPDLFAFGAFSNPLEDKLKLPVGPTNRFGLNNEYGIELTSHLAHNRMLPDFLYVYLPDADQQLHKHGPADDEAALKLDQQLGSLMQQGFGSVDEALKQAVIVIIGDSGVSEVRERSNDAKIELDKHLAAYKRLPPGQAPDSSTEIAIASNETMAYVYRFAQGPALSQLAAELASDARIDQLAWKDGDSVHVLQAGTGRKLQFKQGGPWQDAYQQAWTIEGDLEVMDLQTDADHHMLTSYRYPDGLKRLYAALRSHTSEYLIVTAKPGYELADEHSPTHPGGGAHGSLHAIESNVPIIVAGTQKLSVPLRIVDLKAWLLELSQSTN</sequence>
<gene>
    <name evidence="1" type="ORF">SAMN06295960_3116</name>
</gene>
<dbReference type="InterPro" id="IPR017850">
    <property type="entry name" value="Alkaline_phosphatase_core_sf"/>
</dbReference>
<dbReference type="STRING" id="1852522.SAMN06295960_3116"/>
<dbReference type="OrthoDB" id="2381338at2"/>
<name>A0A1X7LAK9_9BACL</name>